<dbReference type="Pfam" id="PF18052">
    <property type="entry name" value="Rx_N"/>
    <property type="match status" value="1"/>
</dbReference>
<dbReference type="GO" id="GO:0006952">
    <property type="term" value="P:defense response"/>
    <property type="evidence" value="ECO:0007669"/>
    <property type="project" value="UniProtKB-KW"/>
</dbReference>
<proteinExistence type="predicted"/>
<dbReference type="InterPro" id="IPR041118">
    <property type="entry name" value="Rx_N"/>
</dbReference>
<accession>A0A6P6AH44</accession>
<keyword evidence="5" id="KW-1185">Reference proteome</keyword>
<reference evidence="6" key="1">
    <citation type="submission" date="2025-08" db="UniProtKB">
        <authorList>
            <consortium name="RefSeq"/>
        </authorList>
    </citation>
    <scope>IDENTIFICATION</scope>
    <source>
        <tissue evidence="6">Fruit stalk</tissue>
    </source>
</reference>
<evidence type="ECO:0000256" key="1">
    <source>
        <dbReference type="ARBA" id="ARBA00022737"/>
    </source>
</evidence>
<dbReference type="RefSeq" id="XP_022764200.1">
    <property type="nucleotide sequence ID" value="XM_022908465.1"/>
</dbReference>
<dbReference type="AlphaFoldDB" id="A0A6P6AH44"/>
<evidence type="ECO:0000256" key="3">
    <source>
        <dbReference type="ARBA" id="ARBA00022821"/>
    </source>
</evidence>
<name>A0A6P6AH44_DURZI</name>
<organism evidence="5 6">
    <name type="scientific">Durio zibethinus</name>
    <name type="common">Durian</name>
    <dbReference type="NCBI Taxonomy" id="66656"/>
    <lineage>
        <taxon>Eukaryota</taxon>
        <taxon>Viridiplantae</taxon>
        <taxon>Streptophyta</taxon>
        <taxon>Embryophyta</taxon>
        <taxon>Tracheophyta</taxon>
        <taxon>Spermatophyta</taxon>
        <taxon>Magnoliopsida</taxon>
        <taxon>eudicotyledons</taxon>
        <taxon>Gunneridae</taxon>
        <taxon>Pentapetalae</taxon>
        <taxon>rosids</taxon>
        <taxon>malvids</taxon>
        <taxon>Malvales</taxon>
        <taxon>Malvaceae</taxon>
        <taxon>Helicteroideae</taxon>
        <taxon>Durio</taxon>
    </lineage>
</organism>
<evidence type="ECO:0000313" key="6">
    <source>
        <dbReference type="RefSeq" id="XP_022764200.1"/>
    </source>
</evidence>
<keyword evidence="3" id="KW-0611">Plant defense</keyword>
<dbReference type="Gene3D" id="1.20.5.4130">
    <property type="match status" value="1"/>
</dbReference>
<dbReference type="Proteomes" id="UP000515121">
    <property type="component" value="Unplaced"/>
</dbReference>
<feature type="domain" description="Disease resistance N-terminal" evidence="4">
    <location>
        <begin position="14"/>
        <end position="95"/>
    </location>
</feature>
<evidence type="ECO:0000313" key="5">
    <source>
        <dbReference type="Proteomes" id="UP000515121"/>
    </source>
</evidence>
<sequence length="160" mass="17978">MSGIGEAALSALFGALYNKFSSFGFKLASEKQVHKEIEKCEFTLKNINAVLDAENRQMIEQQVKIWLADLQDLDYDVDDILDEFATDAVGCKLMKSIECQAAQVRFFIARLLDVDSLRMFAQHALGARDFSDHLDLKEIGLQIVRKLMGDKPHLEPVGAQ</sequence>
<evidence type="ECO:0000259" key="4">
    <source>
        <dbReference type="Pfam" id="PF18052"/>
    </source>
</evidence>
<gene>
    <name evidence="6" type="primary">LOC111309399</name>
</gene>
<keyword evidence="2" id="KW-0547">Nucleotide-binding</keyword>
<dbReference type="GeneID" id="111309399"/>
<keyword evidence="1" id="KW-0677">Repeat</keyword>
<protein>
    <submittedName>
        <fullName evidence="6">Disease resistance protein RGA4</fullName>
    </submittedName>
</protein>
<dbReference type="GO" id="GO:0000166">
    <property type="term" value="F:nucleotide binding"/>
    <property type="evidence" value="ECO:0007669"/>
    <property type="project" value="UniProtKB-KW"/>
</dbReference>
<dbReference type="KEGG" id="dzi:111309399"/>
<evidence type="ECO:0000256" key="2">
    <source>
        <dbReference type="ARBA" id="ARBA00022741"/>
    </source>
</evidence>